<dbReference type="PROSITE" id="PS51898">
    <property type="entry name" value="TYR_RECOMBINASE"/>
    <property type="match status" value="1"/>
</dbReference>
<dbReference type="Gene3D" id="1.10.443.10">
    <property type="entry name" value="Intergrase catalytic core"/>
    <property type="match status" value="1"/>
</dbReference>
<reference evidence="3 4" key="1">
    <citation type="submission" date="2024-04" db="EMBL/GenBank/DDBJ databases">
        <title>Defined microbial consortia suppress multidrug-resistant proinflammatory Enterobacteriaceae via ecological control.</title>
        <authorList>
            <person name="Furuichi M."/>
            <person name="Kawaguchi T."/>
            <person name="Pust M."/>
            <person name="Yasuma K."/>
            <person name="Plichta D."/>
            <person name="Hasegawa N."/>
            <person name="Ohya T."/>
            <person name="Bhattarai S."/>
            <person name="Sasajima S."/>
            <person name="Aoto Y."/>
            <person name="Tuganbaev T."/>
            <person name="Yaginuma M."/>
            <person name="Ueda M."/>
            <person name="Okahashi N."/>
            <person name="Amafuji K."/>
            <person name="Kiridooshi Y."/>
            <person name="Sugita K."/>
            <person name="Strazar M."/>
            <person name="Skelly A."/>
            <person name="Suda W."/>
            <person name="Hattori M."/>
            <person name="Nakamoto N."/>
            <person name="Caballero S."/>
            <person name="Norman J."/>
            <person name="Olle B."/>
            <person name="Tanoue T."/>
            <person name="Arita M."/>
            <person name="Bucci V."/>
            <person name="Atarashi K."/>
            <person name="Xavier R."/>
            <person name="Honda K."/>
        </authorList>
    </citation>
    <scope>NUCLEOTIDE SEQUENCE [LARGE SCALE GENOMIC DNA]</scope>
    <source>
        <strain evidence="4">k34-0107-D12</strain>
    </source>
</reference>
<sequence length="157" mass="18489">MLRIVEQRSGSVAPILRLFFIVSFKDFLFTTKFNTPVIEQTFIDAIDRIIDEINSVRDIFDEFERITPHCFRHTFATRCIESGMKPKVLQKIWGHATLQMTMDLYAHVLPQMEIDKIELLENEMKKMDDMDMQIANERYEARRKQKGKVIELSTITG</sequence>
<feature type="domain" description="Tyr recombinase" evidence="2">
    <location>
        <begin position="1"/>
        <end position="118"/>
    </location>
</feature>
<evidence type="ECO:0000313" key="3">
    <source>
        <dbReference type="EMBL" id="GAA6499310.1"/>
    </source>
</evidence>
<dbReference type="SUPFAM" id="SSF56349">
    <property type="entry name" value="DNA breaking-rejoining enzymes"/>
    <property type="match status" value="1"/>
</dbReference>
<keyword evidence="4" id="KW-1185">Reference proteome</keyword>
<dbReference type="InterPro" id="IPR013762">
    <property type="entry name" value="Integrase-like_cat_sf"/>
</dbReference>
<evidence type="ECO:0000313" key="4">
    <source>
        <dbReference type="Proteomes" id="UP001600941"/>
    </source>
</evidence>
<evidence type="ECO:0000256" key="1">
    <source>
        <dbReference type="ARBA" id="ARBA00023172"/>
    </source>
</evidence>
<dbReference type="InterPro" id="IPR002104">
    <property type="entry name" value="Integrase_catalytic"/>
</dbReference>
<proteinExistence type="predicted"/>
<protein>
    <recommendedName>
        <fullName evidence="2">Tyr recombinase domain-containing protein</fullName>
    </recommendedName>
</protein>
<dbReference type="EMBL" id="BAABZQ010000001">
    <property type="protein sequence ID" value="GAA6499310.1"/>
    <property type="molecule type" value="Genomic_DNA"/>
</dbReference>
<accession>A0ABQ0BS04</accession>
<dbReference type="Proteomes" id="UP001600941">
    <property type="component" value="Unassembled WGS sequence"/>
</dbReference>
<keyword evidence="1" id="KW-0233">DNA recombination</keyword>
<dbReference type="RefSeq" id="WP_227210546.1">
    <property type="nucleotide sequence ID" value="NZ_BAABZQ010000001.1"/>
</dbReference>
<comment type="caution">
    <text evidence="3">The sequence shown here is derived from an EMBL/GenBank/DDBJ whole genome shotgun (WGS) entry which is preliminary data.</text>
</comment>
<gene>
    <name evidence="3" type="ORF">K340107D12_21260</name>
</gene>
<dbReference type="Pfam" id="PF00589">
    <property type="entry name" value="Phage_integrase"/>
    <property type="match status" value="1"/>
</dbReference>
<organism evidence="3 4">
    <name type="scientific">Blautia parvula</name>
    <dbReference type="NCBI Taxonomy" id="2877527"/>
    <lineage>
        <taxon>Bacteria</taxon>
        <taxon>Bacillati</taxon>
        <taxon>Bacillota</taxon>
        <taxon>Clostridia</taxon>
        <taxon>Lachnospirales</taxon>
        <taxon>Lachnospiraceae</taxon>
        <taxon>Blautia</taxon>
    </lineage>
</organism>
<evidence type="ECO:0000259" key="2">
    <source>
        <dbReference type="PROSITE" id="PS51898"/>
    </source>
</evidence>
<dbReference type="InterPro" id="IPR011010">
    <property type="entry name" value="DNA_brk_join_enz"/>
</dbReference>
<name>A0ABQ0BS04_9FIRM</name>